<gene>
    <name evidence="1" type="ORF">K466DRAFT_667497</name>
</gene>
<organism evidence="1 2">
    <name type="scientific">Polyporus arcularius HHB13444</name>
    <dbReference type="NCBI Taxonomy" id="1314778"/>
    <lineage>
        <taxon>Eukaryota</taxon>
        <taxon>Fungi</taxon>
        <taxon>Dikarya</taxon>
        <taxon>Basidiomycota</taxon>
        <taxon>Agaricomycotina</taxon>
        <taxon>Agaricomycetes</taxon>
        <taxon>Polyporales</taxon>
        <taxon>Polyporaceae</taxon>
        <taxon>Polyporus</taxon>
    </lineage>
</organism>
<reference evidence="1 2" key="1">
    <citation type="journal article" date="2019" name="Nat. Ecol. Evol.">
        <title>Megaphylogeny resolves global patterns of mushroom evolution.</title>
        <authorList>
            <person name="Varga T."/>
            <person name="Krizsan K."/>
            <person name="Foldi C."/>
            <person name="Dima B."/>
            <person name="Sanchez-Garcia M."/>
            <person name="Sanchez-Ramirez S."/>
            <person name="Szollosi G.J."/>
            <person name="Szarkandi J.G."/>
            <person name="Papp V."/>
            <person name="Albert L."/>
            <person name="Andreopoulos W."/>
            <person name="Angelini C."/>
            <person name="Antonin V."/>
            <person name="Barry K.W."/>
            <person name="Bougher N.L."/>
            <person name="Buchanan P."/>
            <person name="Buyck B."/>
            <person name="Bense V."/>
            <person name="Catcheside P."/>
            <person name="Chovatia M."/>
            <person name="Cooper J."/>
            <person name="Damon W."/>
            <person name="Desjardin D."/>
            <person name="Finy P."/>
            <person name="Geml J."/>
            <person name="Haridas S."/>
            <person name="Hughes K."/>
            <person name="Justo A."/>
            <person name="Karasinski D."/>
            <person name="Kautmanova I."/>
            <person name="Kiss B."/>
            <person name="Kocsube S."/>
            <person name="Kotiranta H."/>
            <person name="LaButti K.M."/>
            <person name="Lechner B.E."/>
            <person name="Liimatainen K."/>
            <person name="Lipzen A."/>
            <person name="Lukacs Z."/>
            <person name="Mihaltcheva S."/>
            <person name="Morgado L.N."/>
            <person name="Niskanen T."/>
            <person name="Noordeloos M.E."/>
            <person name="Ohm R.A."/>
            <person name="Ortiz-Santana B."/>
            <person name="Ovrebo C."/>
            <person name="Racz N."/>
            <person name="Riley R."/>
            <person name="Savchenko A."/>
            <person name="Shiryaev A."/>
            <person name="Soop K."/>
            <person name="Spirin V."/>
            <person name="Szebenyi C."/>
            <person name="Tomsovsky M."/>
            <person name="Tulloss R.E."/>
            <person name="Uehling J."/>
            <person name="Grigoriev I.V."/>
            <person name="Vagvolgyi C."/>
            <person name="Papp T."/>
            <person name="Martin F.M."/>
            <person name="Miettinen O."/>
            <person name="Hibbett D.S."/>
            <person name="Nagy L.G."/>
        </authorList>
    </citation>
    <scope>NUCLEOTIDE SEQUENCE [LARGE SCALE GENOMIC DNA]</scope>
    <source>
        <strain evidence="1 2">HHB13444</strain>
    </source>
</reference>
<dbReference type="EMBL" id="ML211706">
    <property type="protein sequence ID" value="TFK80793.1"/>
    <property type="molecule type" value="Genomic_DNA"/>
</dbReference>
<evidence type="ECO:0000313" key="1">
    <source>
        <dbReference type="EMBL" id="TFK80793.1"/>
    </source>
</evidence>
<dbReference type="AlphaFoldDB" id="A0A5C3P4T5"/>
<accession>A0A5C3P4T5</accession>
<name>A0A5C3P4T5_9APHY</name>
<keyword evidence="2" id="KW-1185">Reference proteome</keyword>
<dbReference type="InParanoid" id="A0A5C3P4T5"/>
<evidence type="ECO:0000313" key="2">
    <source>
        <dbReference type="Proteomes" id="UP000308197"/>
    </source>
</evidence>
<dbReference type="Proteomes" id="UP000308197">
    <property type="component" value="Unassembled WGS sequence"/>
</dbReference>
<sequence>MSPVATGKTFRYLVAPEDFLQRPPFPERLPFETIPPPCNILVKNRRVPRYFLGWRYTWGDFEARFNPDGRWRYPATAYRNSDVHQAWRAECLEHWPSADPSVVTFGDELLLYVTDNVDTPDRNGRGIGMERCKDEGLMENVKRVFGHTEDPQWYRASNILRHSSSHGAYDSLASYSQG</sequence>
<protein>
    <submittedName>
        <fullName evidence="1">Uncharacterized protein</fullName>
    </submittedName>
</protein>
<proteinExistence type="predicted"/>